<dbReference type="PANTHER" id="PTHR43319">
    <property type="entry name" value="BETA-LACTAMASE-RELATED"/>
    <property type="match status" value="1"/>
</dbReference>
<dbReference type="STRING" id="334426.A0A0R3P9P4"/>
<evidence type="ECO:0000313" key="5">
    <source>
        <dbReference type="WBParaSite" id="ACOC_0000015601-mRNA-1"/>
    </source>
</evidence>
<dbReference type="SUPFAM" id="SSF56601">
    <property type="entry name" value="beta-lactamase/transpeptidase-like"/>
    <property type="match status" value="1"/>
</dbReference>
<dbReference type="Gene3D" id="3.40.710.10">
    <property type="entry name" value="DD-peptidase/beta-lactamase superfamily"/>
    <property type="match status" value="1"/>
</dbReference>
<dbReference type="InterPro" id="IPR052907">
    <property type="entry name" value="Beta-lactamase/esterase"/>
</dbReference>
<dbReference type="InterPro" id="IPR001466">
    <property type="entry name" value="Beta-lactam-related"/>
</dbReference>
<dbReference type="InterPro" id="IPR012338">
    <property type="entry name" value="Beta-lactam/transpept-like"/>
</dbReference>
<evidence type="ECO:0000259" key="2">
    <source>
        <dbReference type="Pfam" id="PF00144"/>
    </source>
</evidence>
<accession>A0A0R3P9P4</accession>
<feature type="chain" id="PRO_5043129967" evidence="1">
    <location>
        <begin position="24"/>
        <end position="416"/>
    </location>
</feature>
<evidence type="ECO:0000256" key="1">
    <source>
        <dbReference type="SAM" id="SignalP"/>
    </source>
</evidence>
<keyword evidence="1" id="KW-0732">Signal</keyword>
<feature type="signal peptide" evidence="1">
    <location>
        <begin position="1"/>
        <end position="23"/>
    </location>
</feature>
<evidence type="ECO:0000313" key="3">
    <source>
        <dbReference type="EMBL" id="VDM51742.1"/>
    </source>
</evidence>
<organism evidence="5">
    <name type="scientific">Angiostrongylus costaricensis</name>
    <name type="common">Nematode worm</name>
    <dbReference type="NCBI Taxonomy" id="334426"/>
    <lineage>
        <taxon>Eukaryota</taxon>
        <taxon>Metazoa</taxon>
        <taxon>Ecdysozoa</taxon>
        <taxon>Nematoda</taxon>
        <taxon>Chromadorea</taxon>
        <taxon>Rhabditida</taxon>
        <taxon>Rhabditina</taxon>
        <taxon>Rhabditomorpha</taxon>
        <taxon>Strongyloidea</taxon>
        <taxon>Metastrongylidae</taxon>
        <taxon>Angiostrongylus</taxon>
    </lineage>
</organism>
<dbReference type="EMBL" id="UYYA01000011">
    <property type="protein sequence ID" value="VDM51742.1"/>
    <property type="molecule type" value="Genomic_DNA"/>
</dbReference>
<protein>
    <submittedName>
        <fullName evidence="5">Beta-lactamase domain-containing protein</fullName>
    </submittedName>
</protein>
<feature type="domain" description="Beta-lactamase-related" evidence="2">
    <location>
        <begin position="32"/>
        <end position="385"/>
    </location>
</feature>
<dbReference type="OrthoDB" id="5946976at2759"/>
<proteinExistence type="predicted"/>
<dbReference type="PANTHER" id="PTHR43319:SF2">
    <property type="entry name" value="BETA-LACTAMASE-RELATED DOMAIN-CONTAINING PROTEIN"/>
    <property type="match status" value="1"/>
</dbReference>
<reference evidence="5" key="1">
    <citation type="submission" date="2017-02" db="UniProtKB">
        <authorList>
            <consortium name="WormBaseParasite"/>
        </authorList>
    </citation>
    <scope>IDENTIFICATION</scope>
</reference>
<reference evidence="3 4" key="2">
    <citation type="submission" date="2018-11" db="EMBL/GenBank/DDBJ databases">
        <authorList>
            <consortium name="Pathogen Informatics"/>
        </authorList>
    </citation>
    <scope>NUCLEOTIDE SEQUENCE [LARGE SCALE GENOMIC DNA]</scope>
    <source>
        <strain evidence="3 4">Costa Rica</strain>
    </source>
</reference>
<dbReference type="Pfam" id="PF00144">
    <property type="entry name" value="Beta-lactamase"/>
    <property type="match status" value="1"/>
</dbReference>
<dbReference type="Proteomes" id="UP000267027">
    <property type="component" value="Unassembled WGS sequence"/>
</dbReference>
<sequence>MFVGFFVIFKLDLCSLTIQLAKDKPNVAAVNENGWERDGASLAVFVNGTKVVDLWGGYADHEAGRKWKQDTMSVTFSATKAVTAVCVAVLVERGRLRYDDLISIHWPGFAKNGKENVTVQMALSHEAGLGYLDTPITEEIAADHNKMREILENETPKWEPGRKNGYHPYTFGWIVDQIVRHVDEKQRGIGQFLREEITEPYGMGREFLYFIGFTVTKEHRVARITVPTLWERMSELFYDWRVYKYFLAFWKLIRDTPLSRAVNNPSWLKAVDKCTMNNPEYHRLEQAAALGIGNARSLAALFDLVISEKLISQKVLKQLQHHYNNDTDLIFEDTIAKGHGFMYLPLHRAGTEFLVGHPGHGCQQVAYDLKNKVTIAYVSNGLKTGLYNLCRTYSRLQNSIYDIVESRLNSRQSPSN</sequence>
<evidence type="ECO:0000313" key="4">
    <source>
        <dbReference type="Proteomes" id="UP000267027"/>
    </source>
</evidence>
<name>A0A0R3P9P4_ANGCS</name>
<dbReference type="WBParaSite" id="ACOC_0000015601-mRNA-1">
    <property type="protein sequence ID" value="ACOC_0000015601-mRNA-1"/>
    <property type="gene ID" value="ACOC_0000015601"/>
</dbReference>
<keyword evidence="4" id="KW-1185">Reference proteome</keyword>
<dbReference type="AlphaFoldDB" id="A0A0R3P9P4"/>
<dbReference type="OMA" id="NNPDYHR"/>
<gene>
    <name evidence="3" type="ORF">ACOC_LOCUS157</name>
</gene>